<dbReference type="AlphaFoldDB" id="A0A0D1YV93"/>
<gene>
    <name evidence="2" type="ORF">PV11_02088</name>
</gene>
<accession>A0A0D1YV93</accession>
<organism evidence="2 3">
    <name type="scientific">Exophiala sideris</name>
    <dbReference type="NCBI Taxonomy" id="1016849"/>
    <lineage>
        <taxon>Eukaryota</taxon>
        <taxon>Fungi</taxon>
        <taxon>Dikarya</taxon>
        <taxon>Ascomycota</taxon>
        <taxon>Pezizomycotina</taxon>
        <taxon>Eurotiomycetes</taxon>
        <taxon>Chaetothyriomycetidae</taxon>
        <taxon>Chaetothyriales</taxon>
        <taxon>Herpotrichiellaceae</taxon>
        <taxon>Exophiala</taxon>
    </lineage>
</organism>
<feature type="region of interest" description="Disordered" evidence="1">
    <location>
        <begin position="34"/>
        <end position="81"/>
    </location>
</feature>
<evidence type="ECO:0000313" key="3">
    <source>
        <dbReference type="Proteomes" id="UP000053599"/>
    </source>
</evidence>
<dbReference type="Proteomes" id="UP000053599">
    <property type="component" value="Unassembled WGS sequence"/>
</dbReference>
<proteinExistence type="predicted"/>
<evidence type="ECO:0000256" key="1">
    <source>
        <dbReference type="SAM" id="MobiDB-lite"/>
    </source>
</evidence>
<dbReference type="EMBL" id="KN846951">
    <property type="protein sequence ID" value="KIV86477.1"/>
    <property type="molecule type" value="Genomic_DNA"/>
</dbReference>
<reference evidence="2 3" key="1">
    <citation type="submission" date="2015-01" db="EMBL/GenBank/DDBJ databases">
        <title>The Genome Sequence of Exophiala sideris CBS121828.</title>
        <authorList>
            <consortium name="The Broad Institute Genomics Platform"/>
            <person name="Cuomo C."/>
            <person name="de Hoog S."/>
            <person name="Gorbushina A."/>
            <person name="Stielow B."/>
            <person name="Teixiera M."/>
            <person name="Abouelleil A."/>
            <person name="Chapman S.B."/>
            <person name="Priest M."/>
            <person name="Young S.K."/>
            <person name="Wortman J."/>
            <person name="Nusbaum C."/>
            <person name="Birren B."/>
        </authorList>
    </citation>
    <scope>NUCLEOTIDE SEQUENCE [LARGE SCALE GENOMIC DNA]</scope>
    <source>
        <strain evidence="2 3">CBS 121828</strain>
    </source>
</reference>
<evidence type="ECO:0000313" key="2">
    <source>
        <dbReference type="EMBL" id="KIV86477.1"/>
    </source>
</evidence>
<sequence length="81" mass="8823">MPSSQVEYLTTPAQPFDFDADPMTAMSSYARMMHSHTQQQMEAATRSARRRSPPSSAVDSHAQAGLSKQGTHSSTSSRSSF</sequence>
<protein>
    <submittedName>
        <fullName evidence="2">Uncharacterized protein</fullName>
    </submittedName>
</protein>
<dbReference type="HOGENOM" id="CLU_2605824_0_0_1"/>
<dbReference type="OrthoDB" id="5218421at2759"/>
<name>A0A0D1YV93_9EURO</name>